<dbReference type="AlphaFoldDB" id="A0A9N9GMW1"/>
<feature type="non-terminal residue" evidence="2">
    <location>
        <position position="123"/>
    </location>
</feature>
<comment type="caution">
    <text evidence="2">The sequence shown here is derived from an EMBL/GenBank/DDBJ whole genome shotgun (WGS) entry which is preliminary data.</text>
</comment>
<accession>A0A9N9GMW1</accession>
<gene>
    <name evidence="2" type="ORF">AGERDE_LOCUS9703</name>
</gene>
<evidence type="ECO:0000256" key="1">
    <source>
        <dbReference type="SAM" id="MobiDB-lite"/>
    </source>
</evidence>
<evidence type="ECO:0000313" key="2">
    <source>
        <dbReference type="EMBL" id="CAG8613332.1"/>
    </source>
</evidence>
<proteinExistence type="predicted"/>
<organism evidence="2 3">
    <name type="scientific">Ambispora gerdemannii</name>
    <dbReference type="NCBI Taxonomy" id="144530"/>
    <lineage>
        <taxon>Eukaryota</taxon>
        <taxon>Fungi</taxon>
        <taxon>Fungi incertae sedis</taxon>
        <taxon>Mucoromycota</taxon>
        <taxon>Glomeromycotina</taxon>
        <taxon>Glomeromycetes</taxon>
        <taxon>Archaeosporales</taxon>
        <taxon>Ambisporaceae</taxon>
        <taxon>Ambispora</taxon>
    </lineage>
</organism>
<evidence type="ECO:0000313" key="3">
    <source>
        <dbReference type="Proteomes" id="UP000789831"/>
    </source>
</evidence>
<protein>
    <submittedName>
        <fullName evidence="2">2813_t:CDS:1</fullName>
    </submittedName>
</protein>
<dbReference type="Proteomes" id="UP000789831">
    <property type="component" value="Unassembled WGS sequence"/>
</dbReference>
<reference evidence="2" key="1">
    <citation type="submission" date="2021-06" db="EMBL/GenBank/DDBJ databases">
        <authorList>
            <person name="Kallberg Y."/>
            <person name="Tangrot J."/>
            <person name="Rosling A."/>
        </authorList>
    </citation>
    <scope>NUCLEOTIDE SEQUENCE</scope>
    <source>
        <strain evidence="2">MT106</strain>
    </source>
</reference>
<keyword evidence="3" id="KW-1185">Reference proteome</keyword>
<feature type="region of interest" description="Disordered" evidence="1">
    <location>
        <begin position="1"/>
        <end position="24"/>
    </location>
</feature>
<dbReference type="EMBL" id="CAJVPL010002539">
    <property type="protein sequence ID" value="CAG8613332.1"/>
    <property type="molecule type" value="Genomic_DNA"/>
</dbReference>
<name>A0A9N9GMW1_9GLOM</name>
<sequence length="123" mass="14140">DTAPRFYCENKHDHSAGTQNSPSVDETIKVGKILSLMKEQKKRRKKMNNTNSVWRHEEVVAATLQLVRTLRHQFNDAFNLTIDQLVLAENDQIQRINFNTISPLNTNFGYMFLAMGVVETSVM</sequence>